<name>A0AAV5D559_ELECO</name>
<dbReference type="PANTHER" id="PTHR33116">
    <property type="entry name" value="REVERSE TRANSCRIPTASE ZINC-BINDING DOMAIN-CONTAINING PROTEIN-RELATED-RELATED"/>
    <property type="match status" value="1"/>
</dbReference>
<proteinExistence type="predicted"/>
<dbReference type="PANTHER" id="PTHR33116:SF86">
    <property type="entry name" value="REVERSE TRANSCRIPTASE DOMAIN-CONTAINING PROTEIN"/>
    <property type="match status" value="1"/>
</dbReference>
<keyword evidence="2" id="KW-1185">Reference proteome</keyword>
<dbReference type="Proteomes" id="UP001054889">
    <property type="component" value="Unassembled WGS sequence"/>
</dbReference>
<accession>A0AAV5D559</accession>
<evidence type="ECO:0000313" key="2">
    <source>
        <dbReference type="Proteomes" id="UP001054889"/>
    </source>
</evidence>
<sequence length="273" mass="31291">MHADKRNAKNLKQILDQYCASSGQKLSEAKSIIYFSENTPVDAKAEVCQILNIMTESLNDKYLGLQIVVMADRSYCFKHLVDRVRATINGWKENMLSIGAKEVLIKSIAQVVLVFAMMVFKISQNICKGISDAISQYWWGDDDEHGEMHWKAWWKLCILKSRGGMGFRDLQCFNMEMLVKQVWWLLSEPYSLCARVLRAKYCPDGRLLEAKPKNGSSFTWRSILSGLECLKQGCIWWVGDETQIKIWEDSWIPSSHNLKVQTPRGGQPGHYDG</sequence>
<organism evidence="1 2">
    <name type="scientific">Eleusine coracana subsp. coracana</name>
    <dbReference type="NCBI Taxonomy" id="191504"/>
    <lineage>
        <taxon>Eukaryota</taxon>
        <taxon>Viridiplantae</taxon>
        <taxon>Streptophyta</taxon>
        <taxon>Embryophyta</taxon>
        <taxon>Tracheophyta</taxon>
        <taxon>Spermatophyta</taxon>
        <taxon>Magnoliopsida</taxon>
        <taxon>Liliopsida</taxon>
        <taxon>Poales</taxon>
        <taxon>Poaceae</taxon>
        <taxon>PACMAD clade</taxon>
        <taxon>Chloridoideae</taxon>
        <taxon>Cynodonteae</taxon>
        <taxon>Eleusininae</taxon>
        <taxon>Eleusine</taxon>
    </lineage>
</organism>
<gene>
    <name evidence="1" type="primary">ga23021</name>
    <name evidence="1" type="ORF">PR202_ga23021</name>
</gene>
<dbReference type="AlphaFoldDB" id="A0AAV5D559"/>
<dbReference type="EMBL" id="BQKI01000012">
    <property type="protein sequence ID" value="GJN05400.1"/>
    <property type="molecule type" value="Genomic_DNA"/>
</dbReference>
<comment type="caution">
    <text evidence="1">The sequence shown here is derived from an EMBL/GenBank/DDBJ whole genome shotgun (WGS) entry which is preliminary data.</text>
</comment>
<reference evidence="1" key="1">
    <citation type="journal article" date="2018" name="DNA Res.">
        <title>Multiple hybrid de novo genome assembly of finger millet, an orphan allotetraploid crop.</title>
        <authorList>
            <person name="Hatakeyama M."/>
            <person name="Aluri S."/>
            <person name="Balachadran M.T."/>
            <person name="Sivarajan S.R."/>
            <person name="Patrignani A."/>
            <person name="Gruter S."/>
            <person name="Poveda L."/>
            <person name="Shimizu-Inatsugi R."/>
            <person name="Baeten J."/>
            <person name="Francoijs K.J."/>
            <person name="Nataraja K.N."/>
            <person name="Reddy Y.A.N."/>
            <person name="Phadnis S."/>
            <person name="Ravikumar R.L."/>
            <person name="Schlapbach R."/>
            <person name="Sreeman S.M."/>
            <person name="Shimizu K.K."/>
        </authorList>
    </citation>
    <scope>NUCLEOTIDE SEQUENCE</scope>
</reference>
<protein>
    <submittedName>
        <fullName evidence="1">Uncharacterized protein</fullName>
    </submittedName>
</protein>
<reference evidence="1" key="2">
    <citation type="submission" date="2021-12" db="EMBL/GenBank/DDBJ databases">
        <title>Resequencing data analysis of finger millet.</title>
        <authorList>
            <person name="Hatakeyama M."/>
            <person name="Aluri S."/>
            <person name="Balachadran M.T."/>
            <person name="Sivarajan S.R."/>
            <person name="Poveda L."/>
            <person name="Shimizu-Inatsugi R."/>
            <person name="Schlapbach R."/>
            <person name="Sreeman S.M."/>
            <person name="Shimizu K.K."/>
        </authorList>
    </citation>
    <scope>NUCLEOTIDE SEQUENCE</scope>
</reference>
<evidence type="ECO:0000313" key="1">
    <source>
        <dbReference type="EMBL" id="GJN05400.1"/>
    </source>
</evidence>